<dbReference type="InterPro" id="IPR036186">
    <property type="entry name" value="Serpin_sf"/>
</dbReference>
<evidence type="ECO:0000256" key="1">
    <source>
        <dbReference type="ARBA" id="ARBA00009500"/>
    </source>
</evidence>
<evidence type="ECO:0000256" key="4">
    <source>
        <dbReference type="RuleBase" id="RU000411"/>
    </source>
</evidence>
<dbReference type="AlphaFoldDB" id="A0A1I8NTM2"/>
<dbReference type="EnsemblMetazoa" id="SCAU001912-RA">
    <property type="protein sequence ID" value="SCAU001912-PA"/>
    <property type="gene ID" value="SCAU001912"/>
</dbReference>
<dbReference type="SMART" id="SM00093">
    <property type="entry name" value="SERPIN"/>
    <property type="match status" value="1"/>
</dbReference>
<protein>
    <recommendedName>
        <fullName evidence="5">Serpin domain-containing protein</fullName>
    </recommendedName>
</protein>
<dbReference type="InterPro" id="IPR042185">
    <property type="entry name" value="Serpin_sf_2"/>
</dbReference>
<keyword evidence="3" id="KW-0722">Serine protease inhibitor</keyword>
<dbReference type="GO" id="GO:0004867">
    <property type="term" value="F:serine-type endopeptidase inhibitor activity"/>
    <property type="evidence" value="ECO:0007669"/>
    <property type="project" value="UniProtKB-KW"/>
</dbReference>
<comment type="similarity">
    <text evidence="1 4">Belongs to the serpin family.</text>
</comment>
<dbReference type="OrthoDB" id="671595at2759"/>
<name>A0A1I8NTM2_STOCA</name>
<reference evidence="6" key="1">
    <citation type="submission" date="2020-05" db="UniProtKB">
        <authorList>
            <consortium name="EnsemblMetazoa"/>
        </authorList>
    </citation>
    <scope>IDENTIFICATION</scope>
    <source>
        <strain evidence="6">USDA</strain>
    </source>
</reference>
<dbReference type="Pfam" id="PF00079">
    <property type="entry name" value="Serpin"/>
    <property type="match status" value="1"/>
</dbReference>
<dbReference type="Gene3D" id="3.30.497.10">
    <property type="entry name" value="Antithrombin, subunit I, domain 2"/>
    <property type="match status" value="1"/>
</dbReference>
<evidence type="ECO:0000313" key="6">
    <source>
        <dbReference type="EnsemblMetazoa" id="SCAU001912-PA"/>
    </source>
</evidence>
<evidence type="ECO:0000313" key="7">
    <source>
        <dbReference type="Proteomes" id="UP000095300"/>
    </source>
</evidence>
<sequence>MDKNEMKFDHGAAELTSKIFDKLQASTNRHNILLSPLSIQIAMAMAFTGAKGKTAEEIASAMRFASHSPEEVGDSFRLVLEKYQDSPWVKIANKIYVQEGNAIKLEYAAVIKDQYQAAAETLDFTKSEAAAHNINAWIESKTAVEINDLISAESLGPDPRLVLLNFMHFKGEWQQKFYEHETREDDFWLNEEQSVKMKFMYIESKFRYGFIKDWDCEGLELPYNDSDLSMLVLLPAKRDGLKNLAKKLKNFNLWDLDKRLENVRDKVVRFPKFKIEYSIELSDVLKEMGITTAFSKRAEFNILETDAHIHISKVFHKSSIEVNEAGTETTIGIGLRMLSLRTSEEFDANRPFLYFIRDKKIILLAGAFVNPTNI</sequence>
<dbReference type="InterPro" id="IPR000215">
    <property type="entry name" value="Serpin_fam"/>
</dbReference>
<dbReference type="GO" id="GO:0005615">
    <property type="term" value="C:extracellular space"/>
    <property type="evidence" value="ECO:0007669"/>
    <property type="project" value="InterPro"/>
</dbReference>
<feature type="domain" description="Serpin" evidence="5">
    <location>
        <begin position="17"/>
        <end position="371"/>
    </location>
</feature>
<dbReference type="PANTHER" id="PTHR11461:SF211">
    <property type="entry name" value="GH10112P-RELATED"/>
    <property type="match status" value="1"/>
</dbReference>
<gene>
    <name evidence="6" type="primary">106080740</name>
</gene>
<dbReference type="KEGG" id="scac:106080740"/>
<proteinExistence type="inferred from homology"/>
<dbReference type="PANTHER" id="PTHR11461">
    <property type="entry name" value="SERINE PROTEASE INHIBITOR, SERPIN"/>
    <property type="match status" value="1"/>
</dbReference>
<dbReference type="CDD" id="cd19601">
    <property type="entry name" value="serpin42Da-like"/>
    <property type="match status" value="1"/>
</dbReference>
<keyword evidence="7" id="KW-1185">Reference proteome</keyword>
<dbReference type="InterPro" id="IPR042178">
    <property type="entry name" value="Serpin_sf_1"/>
</dbReference>
<dbReference type="PROSITE" id="PS00284">
    <property type="entry name" value="SERPIN"/>
    <property type="match status" value="1"/>
</dbReference>
<organism evidence="6 7">
    <name type="scientific">Stomoxys calcitrans</name>
    <name type="common">Stable fly</name>
    <name type="synonym">Conops calcitrans</name>
    <dbReference type="NCBI Taxonomy" id="35570"/>
    <lineage>
        <taxon>Eukaryota</taxon>
        <taxon>Metazoa</taxon>
        <taxon>Ecdysozoa</taxon>
        <taxon>Arthropoda</taxon>
        <taxon>Hexapoda</taxon>
        <taxon>Insecta</taxon>
        <taxon>Pterygota</taxon>
        <taxon>Neoptera</taxon>
        <taxon>Endopterygota</taxon>
        <taxon>Diptera</taxon>
        <taxon>Brachycera</taxon>
        <taxon>Muscomorpha</taxon>
        <taxon>Muscoidea</taxon>
        <taxon>Muscidae</taxon>
        <taxon>Stomoxys</taxon>
    </lineage>
</organism>
<evidence type="ECO:0000256" key="2">
    <source>
        <dbReference type="ARBA" id="ARBA00022690"/>
    </source>
</evidence>
<evidence type="ECO:0000256" key="3">
    <source>
        <dbReference type="ARBA" id="ARBA00022900"/>
    </source>
</evidence>
<dbReference type="Proteomes" id="UP000095300">
    <property type="component" value="Unassembled WGS sequence"/>
</dbReference>
<dbReference type="SUPFAM" id="SSF56574">
    <property type="entry name" value="Serpins"/>
    <property type="match status" value="1"/>
</dbReference>
<keyword evidence="2" id="KW-0646">Protease inhibitor</keyword>
<evidence type="ECO:0000259" key="5">
    <source>
        <dbReference type="SMART" id="SM00093"/>
    </source>
</evidence>
<dbReference type="InterPro" id="IPR023796">
    <property type="entry name" value="Serpin_dom"/>
</dbReference>
<dbReference type="VEuPathDB" id="VectorBase:SCAU001912"/>
<accession>A0A1I8NTM2</accession>
<dbReference type="Gene3D" id="2.30.39.10">
    <property type="entry name" value="Alpha-1-antitrypsin, domain 1"/>
    <property type="match status" value="1"/>
</dbReference>
<dbReference type="InterPro" id="IPR023795">
    <property type="entry name" value="Serpin_CS"/>
</dbReference>